<dbReference type="Proteomes" id="UP001215280">
    <property type="component" value="Unassembled WGS sequence"/>
</dbReference>
<reference evidence="1" key="1">
    <citation type="submission" date="2023-03" db="EMBL/GenBank/DDBJ databases">
        <title>Massive genome expansion in bonnet fungi (Mycena s.s.) driven by repeated elements and novel gene families across ecological guilds.</title>
        <authorList>
            <consortium name="Lawrence Berkeley National Laboratory"/>
            <person name="Harder C.B."/>
            <person name="Miyauchi S."/>
            <person name="Viragh M."/>
            <person name="Kuo A."/>
            <person name="Thoen E."/>
            <person name="Andreopoulos B."/>
            <person name="Lu D."/>
            <person name="Skrede I."/>
            <person name="Drula E."/>
            <person name="Henrissat B."/>
            <person name="Morin E."/>
            <person name="Kohler A."/>
            <person name="Barry K."/>
            <person name="LaButti K."/>
            <person name="Morin E."/>
            <person name="Salamov A."/>
            <person name="Lipzen A."/>
            <person name="Mereny Z."/>
            <person name="Hegedus B."/>
            <person name="Baldrian P."/>
            <person name="Stursova M."/>
            <person name="Weitz H."/>
            <person name="Taylor A."/>
            <person name="Grigoriev I.V."/>
            <person name="Nagy L.G."/>
            <person name="Martin F."/>
            <person name="Kauserud H."/>
        </authorList>
    </citation>
    <scope>NUCLEOTIDE SEQUENCE</scope>
    <source>
        <strain evidence="1">CBHHK188m</strain>
    </source>
</reference>
<protein>
    <submittedName>
        <fullName evidence="1">Uncharacterized protein</fullName>
    </submittedName>
</protein>
<dbReference type="AlphaFoldDB" id="A0AAD7I9F8"/>
<evidence type="ECO:0000313" key="1">
    <source>
        <dbReference type="EMBL" id="KAJ7738079.1"/>
    </source>
</evidence>
<comment type="caution">
    <text evidence="1">The sequence shown here is derived from an EMBL/GenBank/DDBJ whole genome shotgun (WGS) entry which is preliminary data.</text>
</comment>
<keyword evidence="2" id="KW-1185">Reference proteome</keyword>
<proteinExistence type="predicted"/>
<gene>
    <name evidence="1" type="ORF">DFH07DRAFT_966236</name>
</gene>
<evidence type="ECO:0000313" key="2">
    <source>
        <dbReference type="Proteomes" id="UP001215280"/>
    </source>
</evidence>
<dbReference type="EMBL" id="JARJLG010000139">
    <property type="protein sequence ID" value="KAJ7738079.1"/>
    <property type="molecule type" value="Genomic_DNA"/>
</dbReference>
<name>A0AAD7I9F8_9AGAR</name>
<sequence>MTIRNPQCATLVGIVEPTPSKFTSVLIRKCLGSIGEFAIDDPLIQCDNQTVPEGVSQKDVTRTKSVKIPAHHLQSRGPRPAWRSSAPPVPRVRVELDGALASQKRWLSEWSTSPRHRRLALFDNPRSSNAVARMYTNRRSVPTQLRTAHIARNIFLFRFHLAPSPNCTLCLVPETVSPLPPARFSSRACRPHLASGKRAHLFPMPPRN</sequence>
<accession>A0AAD7I9F8</accession>
<organism evidence="1 2">
    <name type="scientific">Mycena maculata</name>
    <dbReference type="NCBI Taxonomy" id="230809"/>
    <lineage>
        <taxon>Eukaryota</taxon>
        <taxon>Fungi</taxon>
        <taxon>Dikarya</taxon>
        <taxon>Basidiomycota</taxon>
        <taxon>Agaricomycotina</taxon>
        <taxon>Agaricomycetes</taxon>
        <taxon>Agaricomycetidae</taxon>
        <taxon>Agaricales</taxon>
        <taxon>Marasmiineae</taxon>
        <taxon>Mycenaceae</taxon>
        <taxon>Mycena</taxon>
    </lineage>
</organism>